<evidence type="ECO:0000313" key="14">
    <source>
        <dbReference type="EMBL" id="VVJ20272.1"/>
    </source>
</evidence>
<dbReference type="SUPFAM" id="SSF56112">
    <property type="entry name" value="Protein kinase-like (PK-like)"/>
    <property type="match status" value="1"/>
</dbReference>
<keyword evidence="8" id="KW-0067">ATP-binding</keyword>
<keyword evidence="5" id="KW-0479">Metal-binding</keyword>
<evidence type="ECO:0000256" key="12">
    <source>
        <dbReference type="SAM" id="MobiDB-lite"/>
    </source>
</evidence>
<keyword evidence="3" id="KW-0723">Serine/threonine-protein kinase</keyword>
<comment type="similarity">
    <text evidence="1">Belongs to the protein kinase superfamily. RIO-type Ser/Thr kinase family.</text>
</comment>
<keyword evidence="4" id="KW-0808">Transferase</keyword>
<dbReference type="RefSeq" id="WP_155545405.1">
    <property type="nucleotide sequence ID" value="NZ_CABVGP010000002.1"/>
</dbReference>
<dbReference type="InterPro" id="IPR000687">
    <property type="entry name" value="RIO_kinase"/>
</dbReference>
<organism evidence="14 15">
    <name type="scientific">Amycolatopsis camponoti</name>
    <dbReference type="NCBI Taxonomy" id="2606593"/>
    <lineage>
        <taxon>Bacteria</taxon>
        <taxon>Bacillati</taxon>
        <taxon>Actinomycetota</taxon>
        <taxon>Actinomycetes</taxon>
        <taxon>Pseudonocardiales</taxon>
        <taxon>Pseudonocardiaceae</taxon>
        <taxon>Amycolatopsis</taxon>
    </lineage>
</organism>
<evidence type="ECO:0000256" key="2">
    <source>
        <dbReference type="ARBA" id="ARBA00012513"/>
    </source>
</evidence>
<dbReference type="InterPro" id="IPR011009">
    <property type="entry name" value="Kinase-like_dom_sf"/>
</dbReference>
<dbReference type="GO" id="GO:0005524">
    <property type="term" value="F:ATP binding"/>
    <property type="evidence" value="ECO:0007669"/>
    <property type="project" value="UniProtKB-KW"/>
</dbReference>
<dbReference type="Gene3D" id="1.10.510.10">
    <property type="entry name" value="Transferase(Phosphotransferase) domain 1"/>
    <property type="match status" value="1"/>
</dbReference>
<keyword evidence="7" id="KW-0418">Kinase</keyword>
<dbReference type="GO" id="GO:0004674">
    <property type="term" value="F:protein serine/threonine kinase activity"/>
    <property type="evidence" value="ECO:0007669"/>
    <property type="project" value="UniProtKB-KW"/>
</dbReference>
<evidence type="ECO:0000256" key="1">
    <source>
        <dbReference type="ARBA" id="ARBA00009196"/>
    </source>
</evidence>
<sequence>MRQHDSDDFDLFDARPAHRSTRFEDPRPARRGRFDEETRERPNRRARYDDEPEPARRGRLTEGERVRLAKLRDDAYTETQLPDGADRWSTWDDAEHGPLPRPDWVVTELAAVDTDLGVLKTGKEADVHLLRRGLPGTPGTLLAAKRYRSDEHKLFHRDAGYLEGRRMRRSREMRAIEHRSAFGRNLIAEQWTVAEFAALSRLWTLGAPVPYPVQRNGTELLLEFLGEDDGTAAPRLAQVRPEPDELTDLWFQATAALELLASEGLAHGDLSAYNLLVHRGRLVVIDLPQVVDVVANPAGVEFLARDVRNLAGWFHGRGLGEHVTKTDDLLAELFSAAGLG</sequence>
<dbReference type="AlphaFoldDB" id="A0A6I8LT00"/>
<gene>
    <name evidence="14" type="ORF">AA23TX_05293</name>
</gene>
<dbReference type="Gene3D" id="3.30.200.20">
    <property type="entry name" value="Phosphorylase Kinase, domain 1"/>
    <property type="match status" value="1"/>
</dbReference>
<keyword evidence="9" id="KW-0460">Magnesium</keyword>
<proteinExistence type="inferred from homology"/>
<comment type="catalytic activity">
    <reaction evidence="10">
        <text>L-threonyl-[protein] + ATP = O-phospho-L-threonyl-[protein] + ADP + H(+)</text>
        <dbReference type="Rhea" id="RHEA:46608"/>
        <dbReference type="Rhea" id="RHEA-COMP:11060"/>
        <dbReference type="Rhea" id="RHEA-COMP:11605"/>
        <dbReference type="ChEBI" id="CHEBI:15378"/>
        <dbReference type="ChEBI" id="CHEBI:30013"/>
        <dbReference type="ChEBI" id="CHEBI:30616"/>
        <dbReference type="ChEBI" id="CHEBI:61977"/>
        <dbReference type="ChEBI" id="CHEBI:456216"/>
        <dbReference type="EC" id="2.7.11.1"/>
    </reaction>
</comment>
<dbReference type="PANTHER" id="PTHR45723">
    <property type="entry name" value="SERINE/THREONINE-PROTEIN KINASE RIO1"/>
    <property type="match status" value="1"/>
</dbReference>
<evidence type="ECO:0000256" key="11">
    <source>
        <dbReference type="ARBA" id="ARBA00048679"/>
    </source>
</evidence>
<dbReference type="InterPro" id="IPR018934">
    <property type="entry name" value="RIO_dom"/>
</dbReference>
<keyword evidence="15" id="KW-1185">Reference proteome</keyword>
<evidence type="ECO:0000256" key="9">
    <source>
        <dbReference type="ARBA" id="ARBA00022842"/>
    </source>
</evidence>
<protein>
    <recommendedName>
        <fullName evidence="2">non-specific serine/threonine protein kinase</fullName>
        <ecNumber evidence="2">2.7.11.1</ecNumber>
    </recommendedName>
</protein>
<keyword evidence="6" id="KW-0547">Nucleotide-binding</keyword>
<feature type="domain" description="RIO kinase" evidence="13">
    <location>
        <begin position="83"/>
        <end position="335"/>
    </location>
</feature>
<accession>A0A6I8LT00</accession>
<dbReference type="SMART" id="SM00090">
    <property type="entry name" value="RIO"/>
    <property type="match status" value="1"/>
</dbReference>
<dbReference type="Proteomes" id="UP000399805">
    <property type="component" value="Unassembled WGS sequence"/>
</dbReference>
<dbReference type="InterPro" id="IPR051272">
    <property type="entry name" value="RIO-type_Ser/Thr_kinase"/>
</dbReference>
<dbReference type="Pfam" id="PF01163">
    <property type="entry name" value="RIO1"/>
    <property type="match status" value="1"/>
</dbReference>
<name>A0A6I8LT00_9PSEU</name>
<evidence type="ECO:0000256" key="4">
    <source>
        <dbReference type="ARBA" id="ARBA00022679"/>
    </source>
</evidence>
<evidence type="ECO:0000313" key="15">
    <source>
        <dbReference type="Proteomes" id="UP000399805"/>
    </source>
</evidence>
<dbReference type="EMBL" id="CABVGP010000002">
    <property type="protein sequence ID" value="VVJ20272.1"/>
    <property type="molecule type" value="Genomic_DNA"/>
</dbReference>
<evidence type="ECO:0000256" key="7">
    <source>
        <dbReference type="ARBA" id="ARBA00022777"/>
    </source>
</evidence>
<comment type="catalytic activity">
    <reaction evidence="11">
        <text>L-seryl-[protein] + ATP = O-phospho-L-seryl-[protein] + ADP + H(+)</text>
        <dbReference type="Rhea" id="RHEA:17989"/>
        <dbReference type="Rhea" id="RHEA-COMP:9863"/>
        <dbReference type="Rhea" id="RHEA-COMP:11604"/>
        <dbReference type="ChEBI" id="CHEBI:15378"/>
        <dbReference type="ChEBI" id="CHEBI:29999"/>
        <dbReference type="ChEBI" id="CHEBI:30616"/>
        <dbReference type="ChEBI" id="CHEBI:83421"/>
        <dbReference type="ChEBI" id="CHEBI:456216"/>
        <dbReference type="EC" id="2.7.11.1"/>
    </reaction>
</comment>
<evidence type="ECO:0000259" key="13">
    <source>
        <dbReference type="SMART" id="SM00090"/>
    </source>
</evidence>
<reference evidence="14 15" key="1">
    <citation type="submission" date="2019-09" db="EMBL/GenBank/DDBJ databases">
        <authorList>
            <person name="Leyn A S."/>
        </authorList>
    </citation>
    <scope>NUCLEOTIDE SEQUENCE [LARGE SCALE GENOMIC DNA]</scope>
    <source>
        <strain evidence="14">AA231_1</strain>
    </source>
</reference>
<feature type="region of interest" description="Disordered" evidence="12">
    <location>
        <begin position="1"/>
        <end position="62"/>
    </location>
</feature>
<evidence type="ECO:0000256" key="3">
    <source>
        <dbReference type="ARBA" id="ARBA00022527"/>
    </source>
</evidence>
<evidence type="ECO:0000256" key="5">
    <source>
        <dbReference type="ARBA" id="ARBA00022723"/>
    </source>
</evidence>
<dbReference type="GO" id="GO:0046872">
    <property type="term" value="F:metal ion binding"/>
    <property type="evidence" value="ECO:0007669"/>
    <property type="project" value="UniProtKB-KW"/>
</dbReference>
<dbReference type="EC" id="2.7.11.1" evidence="2"/>
<evidence type="ECO:0000256" key="10">
    <source>
        <dbReference type="ARBA" id="ARBA00047899"/>
    </source>
</evidence>
<evidence type="ECO:0000256" key="6">
    <source>
        <dbReference type="ARBA" id="ARBA00022741"/>
    </source>
</evidence>
<evidence type="ECO:0000256" key="8">
    <source>
        <dbReference type="ARBA" id="ARBA00022840"/>
    </source>
</evidence>